<evidence type="ECO:0000313" key="9">
    <source>
        <dbReference type="EMBL" id="MBA4602862.1"/>
    </source>
</evidence>
<dbReference type="RefSeq" id="WP_181740830.1">
    <property type="nucleotide sequence ID" value="NZ_JACEOL010000036.1"/>
</dbReference>
<dbReference type="Gene3D" id="3.30.230.10">
    <property type="match status" value="1"/>
</dbReference>
<accession>A0A7W1XT90</accession>
<dbReference type="Pfam" id="PF00825">
    <property type="entry name" value="Ribonuclease_P"/>
    <property type="match status" value="1"/>
</dbReference>
<dbReference type="EMBL" id="JACEOL010000036">
    <property type="protein sequence ID" value="MBA4602862.1"/>
    <property type="molecule type" value="Genomic_DNA"/>
</dbReference>
<dbReference type="PANTHER" id="PTHR33992:SF1">
    <property type="entry name" value="RIBONUCLEASE P PROTEIN COMPONENT"/>
    <property type="match status" value="1"/>
</dbReference>
<reference evidence="9 10" key="1">
    <citation type="submission" date="2020-07" db="EMBL/GenBank/DDBJ databases">
        <title>Thermoactinomyces phylogeny.</title>
        <authorList>
            <person name="Dunlap C."/>
        </authorList>
    </citation>
    <scope>NUCLEOTIDE SEQUENCE [LARGE SCALE GENOMIC DNA]</scope>
    <source>
        <strain evidence="9 10">AMNI-1</strain>
    </source>
</reference>
<name>A0A7W1XT90_9BACL</name>
<evidence type="ECO:0000256" key="4">
    <source>
        <dbReference type="ARBA" id="ARBA00022759"/>
    </source>
</evidence>
<evidence type="ECO:0000256" key="5">
    <source>
        <dbReference type="ARBA" id="ARBA00022801"/>
    </source>
</evidence>
<dbReference type="AlphaFoldDB" id="A0A7W1XT90"/>
<dbReference type="FunFam" id="3.30.230.10:FF:000021">
    <property type="entry name" value="Ribonuclease P protein component"/>
    <property type="match status" value="1"/>
</dbReference>
<dbReference type="GO" id="GO:0000049">
    <property type="term" value="F:tRNA binding"/>
    <property type="evidence" value="ECO:0007669"/>
    <property type="project" value="UniProtKB-UniRule"/>
</dbReference>
<evidence type="ECO:0000256" key="2">
    <source>
        <dbReference type="ARBA" id="ARBA00022694"/>
    </source>
</evidence>
<comment type="subunit">
    <text evidence="7">Consists of a catalytic RNA component (M1 or rnpB) and a protein subunit.</text>
</comment>
<dbReference type="PANTHER" id="PTHR33992">
    <property type="entry name" value="RIBONUCLEASE P PROTEIN COMPONENT"/>
    <property type="match status" value="1"/>
</dbReference>
<dbReference type="GO" id="GO:0004526">
    <property type="term" value="F:ribonuclease P activity"/>
    <property type="evidence" value="ECO:0007669"/>
    <property type="project" value="UniProtKB-UniRule"/>
</dbReference>
<sequence>MQREYRLKRRNDFRRVFQAGQSFANRQFVVIAYGRSSSGPPRIGISVSKRVGNAVVRNRYKRLVKEITRHWISCLKPGTDYVIIARNSVVEMNYKQVKSSLFHVFHKGKFFVSKPSL</sequence>
<comment type="caution">
    <text evidence="9">The sequence shown here is derived from an EMBL/GenBank/DDBJ whole genome shotgun (WGS) entry which is preliminary data.</text>
</comment>
<dbReference type="InterPro" id="IPR000100">
    <property type="entry name" value="RNase_P"/>
</dbReference>
<evidence type="ECO:0000256" key="6">
    <source>
        <dbReference type="ARBA" id="ARBA00022884"/>
    </source>
</evidence>
<comment type="function">
    <text evidence="1 7">RNaseP catalyzes the removal of the 5'-leader sequence from pre-tRNA to produce the mature 5'-terminus. It can also cleave other RNA substrates such as 4.5S RNA. The protein component plays an auxiliary but essential role in vivo by binding to the 5'-leader sequence and broadening the substrate specificity of the ribozyme.</text>
</comment>
<proteinExistence type="inferred from homology"/>
<organism evidence="9 10">
    <name type="scientific">Thermoactinomyces mirandus</name>
    <dbReference type="NCBI Taxonomy" id="2756294"/>
    <lineage>
        <taxon>Bacteria</taxon>
        <taxon>Bacillati</taxon>
        <taxon>Bacillota</taxon>
        <taxon>Bacilli</taxon>
        <taxon>Bacillales</taxon>
        <taxon>Thermoactinomycetaceae</taxon>
        <taxon>Thermoactinomyces</taxon>
    </lineage>
</organism>
<dbReference type="InterPro" id="IPR020568">
    <property type="entry name" value="Ribosomal_Su5_D2-typ_SF"/>
</dbReference>
<keyword evidence="2 7" id="KW-0819">tRNA processing</keyword>
<dbReference type="SUPFAM" id="SSF54211">
    <property type="entry name" value="Ribosomal protein S5 domain 2-like"/>
    <property type="match status" value="1"/>
</dbReference>
<evidence type="ECO:0000256" key="7">
    <source>
        <dbReference type="HAMAP-Rule" id="MF_00227"/>
    </source>
</evidence>
<keyword evidence="6 7" id="KW-0694">RNA-binding</keyword>
<dbReference type="NCBIfam" id="TIGR00188">
    <property type="entry name" value="rnpA"/>
    <property type="match status" value="1"/>
</dbReference>
<dbReference type="GO" id="GO:0001682">
    <property type="term" value="P:tRNA 5'-leader removal"/>
    <property type="evidence" value="ECO:0007669"/>
    <property type="project" value="UniProtKB-UniRule"/>
</dbReference>
<dbReference type="GO" id="GO:0030677">
    <property type="term" value="C:ribonuclease P complex"/>
    <property type="evidence" value="ECO:0007669"/>
    <property type="project" value="TreeGrafter"/>
</dbReference>
<dbReference type="HAMAP" id="MF_00227">
    <property type="entry name" value="RNase_P"/>
    <property type="match status" value="1"/>
</dbReference>
<comment type="catalytic activity">
    <reaction evidence="7">
        <text>Endonucleolytic cleavage of RNA, removing 5'-extranucleotides from tRNA precursor.</text>
        <dbReference type="EC" id="3.1.26.5"/>
    </reaction>
</comment>
<evidence type="ECO:0000256" key="3">
    <source>
        <dbReference type="ARBA" id="ARBA00022722"/>
    </source>
</evidence>
<gene>
    <name evidence="7 9" type="primary">rnpA</name>
    <name evidence="9" type="ORF">H2C83_11170</name>
</gene>
<keyword evidence="10" id="KW-1185">Reference proteome</keyword>
<keyword evidence="4 7" id="KW-0255">Endonuclease</keyword>
<protein>
    <recommendedName>
        <fullName evidence="7 8">Ribonuclease P protein component</fullName>
        <shortName evidence="7">RNase P protein</shortName>
        <shortName evidence="7">RNaseP protein</shortName>
        <ecNumber evidence="7 8">3.1.26.5</ecNumber>
    </recommendedName>
    <alternativeName>
        <fullName evidence="7">Protein C5</fullName>
    </alternativeName>
</protein>
<comment type="similarity">
    <text evidence="7">Belongs to the RnpA family.</text>
</comment>
<evidence type="ECO:0000256" key="1">
    <source>
        <dbReference type="ARBA" id="ARBA00002663"/>
    </source>
</evidence>
<evidence type="ECO:0000256" key="8">
    <source>
        <dbReference type="NCBIfam" id="TIGR00188"/>
    </source>
</evidence>
<dbReference type="GO" id="GO:0042781">
    <property type="term" value="F:3'-tRNA processing endoribonuclease activity"/>
    <property type="evidence" value="ECO:0007669"/>
    <property type="project" value="TreeGrafter"/>
</dbReference>
<keyword evidence="5 7" id="KW-0378">Hydrolase</keyword>
<dbReference type="EC" id="3.1.26.5" evidence="7 8"/>
<evidence type="ECO:0000313" key="10">
    <source>
        <dbReference type="Proteomes" id="UP000538292"/>
    </source>
</evidence>
<dbReference type="Proteomes" id="UP000538292">
    <property type="component" value="Unassembled WGS sequence"/>
</dbReference>
<dbReference type="InterPro" id="IPR014721">
    <property type="entry name" value="Ribsml_uS5_D2-typ_fold_subgr"/>
</dbReference>
<keyword evidence="3 7" id="KW-0540">Nuclease</keyword>